<dbReference type="PANTHER" id="PTHR10724">
    <property type="entry name" value="30S RIBOSOMAL PROTEIN S1"/>
    <property type="match status" value="1"/>
</dbReference>
<dbReference type="InterPro" id="IPR010994">
    <property type="entry name" value="RuvA_2-like"/>
</dbReference>
<dbReference type="SMART" id="SM00316">
    <property type="entry name" value="S1"/>
    <property type="match status" value="1"/>
</dbReference>
<gene>
    <name evidence="3" type="ORF">SCF082_LOCUS28132</name>
</gene>
<feature type="region of interest" description="Disordered" evidence="1">
    <location>
        <begin position="1"/>
        <end position="136"/>
    </location>
</feature>
<dbReference type="Gene3D" id="1.10.3500.10">
    <property type="entry name" value="Tex N-terminal region-like"/>
    <property type="match status" value="1"/>
</dbReference>
<name>A0ABP0MIA6_9DINO</name>
<feature type="compositionally biased region" description="Low complexity" evidence="1">
    <location>
        <begin position="9"/>
        <end position="24"/>
    </location>
</feature>
<dbReference type="InterPro" id="IPR023323">
    <property type="entry name" value="Tex-like_dom_sf"/>
</dbReference>
<dbReference type="InterPro" id="IPR023319">
    <property type="entry name" value="Tex-like_HTH_dom_sf"/>
</dbReference>
<dbReference type="InterPro" id="IPR050437">
    <property type="entry name" value="Ribos_protein_bS1-like"/>
</dbReference>
<dbReference type="SUPFAM" id="SSF50249">
    <property type="entry name" value="Nucleic acid-binding proteins"/>
    <property type="match status" value="1"/>
</dbReference>
<dbReference type="PROSITE" id="PS50126">
    <property type="entry name" value="S1"/>
    <property type="match status" value="1"/>
</dbReference>
<feature type="compositionally biased region" description="Basic residues" evidence="1">
    <location>
        <begin position="88"/>
        <end position="106"/>
    </location>
</feature>
<dbReference type="PANTHER" id="PTHR10724:SF10">
    <property type="entry name" value="S1 RNA-BINDING DOMAIN-CONTAINING PROTEIN 1"/>
    <property type="match status" value="1"/>
</dbReference>
<organism evidence="3 4">
    <name type="scientific">Durusdinium trenchii</name>
    <dbReference type="NCBI Taxonomy" id="1381693"/>
    <lineage>
        <taxon>Eukaryota</taxon>
        <taxon>Sar</taxon>
        <taxon>Alveolata</taxon>
        <taxon>Dinophyceae</taxon>
        <taxon>Suessiales</taxon>
        <taxon>Symbiodiniaceae</taxon>
        <taxon>Durusdinium</taxon>
    </lineage>
</organism>
<sequence length="935" mass="102641">MDAPVSMADVVEVPSSPVDPPQEVLARPVSGTKARKRPKAKAKAKCKARPKAKAKATKAAQAKASRAKPKPKPRPSRAEPRHGAPGGFRKRISLKGRRPSAAKPSRKTATTCTSSGDVNDWEGDSLQGSPNPSEVEQLLGKSRISSDLPQWISRQLHLEKSHVAGAVRLFNEGSTLPFIARYRKEQTGSMKEEDLRRVEREMSRVKDLEKKRGRVALALNRGKHLNPSLVESLLQAETVEEIEGLWAPFKAKRQTRAQKAKEQGLEPLAKILEVAAKEPGGVEEEAAEAAQQFVSPEVPDVQSALRAARDILAEQLAHRADLRQLARQALESKVLCRARRKPGADEEERFKTYWSYEAPLKQVKPHQFLAIQRGEASKCLTMDFLVAPEEAKQLCETLVETFLQSSVKAAPTPLRVGTLAASSAHLARANQRRPNAYRAQLSLAMTDSWQRLLLPSLQREWRRRLKERAEDEAFDTFRKNLKKKLMSPPLRLHPRWTEENAEMPAAIIGMDPGFRTGCKCALISLTGQVLATKTIFPHPPSSAVAPADPPAARADVEELLAQGLTAPRREEEAPQKKRRLEKEVRELVICSLGNGTASRETESWLRRQFAQHEGIGYVIVDEAGASVYSASPLASKEMPSMDVSMRGAVSIARRLLDPLAELVKIDPRSIGVGLYQHDVDQKRLAEELRGATMDSVNSVGVDLNTASPSLLEHVAGLNASLSRSILQYREEHGGFSDRQELLKIKGFGPKSFQQSAGFLRIFGGKEPLDALPIHPESYAVAKSLRSRVQVLATSELAAEFGIGFETLSDICSALENAADGELLDPRRQEPSLRIKMPGSTLQAATAGTSSAIDAQEAGITAAQLQLGLRLTGVVRNVVAFGAFIDIGVGCDGLLHISNYPKAALSVNDQVEVRVLSLERRQERGKEKWRIGLTMK</sequence>
<dbReference type="SUPFAM" id="SSF53098">
    <property type="entry name" value="Ribonuclease H-like"/>
    <property type="match status" value="1"/>
</dbReference>
<evidence type="ECO:0000259" key="2">
    <source>
        <dbReference type="PROSITE" id="PS50126"/>
    </source>
</evidence>
<dbReference type="InterPro" id="IPR012340">
    <property type="entry name" value="NA-bd_OB-fold"/>
</dbReference>
<dbReference type="Pfam" id="PF00575">
    <property type="entry name" value="S1"/>
    <property type="match status" value="1"/>
</dbReference>
<dbReference type="Gene3D" id="3.30.420.140">
    <property type="entry name" value="YqgF/RNase H-like domain"/>
    <property type="match status" value="1"/>
</dbReference>
<feature type="compositionally biased region" description="Basic residues" evidence="1">
    <location>
        <begin position="65"/>
        <end position="75"/>
    </location>
</feature>
<dbReference type="InterPro" id="IPR012337">
    <property type="entry name" value="RNaseH-like_sf"/>
</dbReference>
<comment type="caution">
    <text evidence="3">The sequence shown here is derived from an EMBL/GenBank/DDBJ whole genome shotgun (WGS) entry which is preliminary data.</text>
</comment>
<dbReference type="InterPro" id="IPR055179">
    <property type="entry name" value="Tex-like_central_region"/>
</dbReference>
<dbReference type="Gene3D" id="1.10.150.310">
    <property type="entry name" value="Tex RuvX-like domain-like"/>
    <property type="match status" value="1"/>
</dbReference>
<dbReference type="Pfam" id="PF09371">
    <property type="entry name" value="Tex_N"/>
    <property type="match status" value="1"/>
</dbReference>
<dbReference type="SUPFAM" id="SSF47781">
    <property type="entry name" value="RuvA domain 2-like"/>
    <property type="match status" value="2"/>
</dbReference>
<dbReference type="SMART" id="SM00732">
    <property type="entry name" value="YqgFc"/>
    <property type="match status" value="1"/>
</dbReference>
<reference evidence="3 4" key="1">
    <citation type="submission" date="2024-02" db="EMBL/GenBank/DDBJ databases">
        <authorList>
            <person name="Chen Y."/>
            <person name="Shah S."/>
            <person name="Dougan E. K."/>
            <person name="Thang M."/>
            <person name="Chan C."/>
        </authorList>
    </citation>
    <scope>NUCLEOTIDE SEQUENCE [LARGE SCALE GENOMIC DNA]</scope>
</reference>
<evidence type="ECO:0000313" key="3">
    <source>
        <dbReference type="EMBL" id="CAK9051208.1"/>
    </source>
</evidence>
<evidence type="ECO:0000313" key="4">
    <source>
        <dbReference type="Proteomes" id="UP001642464"/>
    </source>
</evidence>
<feature type="compositionally biased region" description="Polar residues" evidence="1">
    <location>
        <begin position="107"/>
        <end position="117"/>
    </location>
</feature>
<keyword evidence="4" id="KW-1185">Reference proteome</keyword>
<dbReference type="Pfam" id="PF22706">
    <property type="entry name" value="Tex_central_region"/>
    <property type="match status" value="1"/>
</dbReference>
<feature type="domain" description="S1 motif" evidence="2">
    <location>
        <begin position="867"/>
        <end position="935"/>
    </location>
</feature>
<feature type="compositionally biased region" description="Basic residues" evidence="1">
    <location>
        <begin position="33"/>
        <end position="56"/>
    </location>
</feature>
<dbReference type="Proteomes" id="UP001642464">
    <property type="component" value="Unassembled WGS sequence"/>
</dbReference>
<dbReference type="SUPFAM" id="SSF158832">
    <property type="entry name" value="Tex N-terminal region-like"/>
    <property type="match status" value="1"/>
</dbReference>
<dbReference type="Gene3D" id="2.40.50.140">
    <property type="entry name" value="Nucleic acid-binding proteins"/>
    <property type="match status" value="1"/>
</dbReference>
<dbReference type="Gene3D" id="1.10.10.650">
    <property type="entry name" value="RuvA domain 2-like"/>
    <property type="match status" value="1"/>
</dbReference>
<protein>
    <submittedName>
        <fullName evidence="3">Uncharacterized protein NMA0194</fullName>
    </submittedName>
</protein>
<evidence type="ECO:0000256" key="1">
    <source>
        <dbReference type="SAM" id="MobiDB-lite"/>
    </source>
</evidence>
<dbReference type="InterPro" id="IPR006641">
    <property type="entry name" value="YqgF/RNaseH-like_dom"/>
</dbReference>
<proteinExistence type="predicted"/>
<dbReference type="InterPro" id="IPR003029">
    <property type="entry name" value="S1_domain"/>
</dbReference>
<dbReference type="Pfam" id="PF12836">
    <property type="entry name" value="HHH_3"/>
    <property type="match status" value="1"/>
</dbReference>
<dbReference type="EMBL" id="CAXAMM010022112">
    <property type="protein sequence ID" value="CAK9051208.1"/>
    <property type="molecule type" value="Genomic_DNA"/>
</dbReference>
<dbReference type="InterPro" id="IPR032639">
    <property type="entry name" value="Tex_YqgF"/>
</dbReference>
<dbReference type="Pfam" id="PF16921">
    <property type="entry name" value="Tex_YqgF"/>
    <property type="match status" value="2"/>
</dbReference>
<accession>A0ABP0MIA6</accession>
<dbReference type="InterPro" id="IPR018974">
    <property type="entry name" value="Tex-like_N"/>
</dbReference>
<dbReference type="InterPro" id="IPR037027">
    <property type="entry name" value="YqgF/RNaseH-like_dom_sf"/>
</dbReference>